<dbReference type="Proteomes" id="UP000053480">
    <property type="component" value="Unassembled WGS sequence"/>
</dbReference>
<evidence type="ECO:0000313" key="2">
    <source>
        <dbReference type="Proteomes" id="UP000053480"/>
    </source>
</evidence>
<proteinExistence type="predicted"/>
<comment type="caution">
    <text evidence="1">The sequence shown here is derived from an EMBL/GenBank/DDBJ whole genome shotgun (WGS) entry which is preliminary data.</text>
</comment>
<organism evidence="1 2">
    <name type="scientific">Candidatus Aramenus sulfurataquae</name>
    <dbReference type="NCBI Taxonomy" id="1326980"/>
    <lineage>
        <taxon>Archaea</taxon>
        <taxon>Thermoproteota</taxon>
        <taxon>Thermoprotei</taxon>
        <taxon>Sulfolobales</taxon>
        <taxon>Sulfolobaceae</taxon>
        <taxon>Candidatus Aramenus</taxon>
    </lineage>
</organism>
<reference evidence="1" key="1">
    <citation type="submission" date="2024-07" db="EMBL/GenBank/DDBJ databases">
        <title>Metagenome and Metagenome-Assembled Genomes of Archaea from a hot spring from the geothermal field of Los Azufres, Mexico.</title>
        <authorList>
            <person name="Marin-Paredes R."/>
            <person name="Martinez-Romero E."/>
            <person name="Servin-Garciduenas L.E."/>
        </authorList>
    </citation>
    <scope>NUCLEOTIDE SEQUENCE</scope>
    <source>
        <strain evidence="1">AZ1-454</strain>
    </source>
</reference>
<name>A0ACC6TMB7_9CREN</name>
<protein>
    <submittedName>
        <fullName evidence="1">Type 2 isopentenyl-diphosphate Delta-isomerase</fullName>
        <ecNumber evidence="1">5.3.3.2</ecNumber>
    </submittedName>
</protein>
<sequence length="366" mass="39988">MISNRKVQHVEICLYEDVEAFTSTLLEDVVLVHKAMPGLSFNEIDTSTYFFKKKISAPLMVTGMTGGTQFLGKINQTIAEVAEEVGIPMGVGSQRIAIEKESAAESFKVVRKYAPTIPVVANLGAPQLARGYGLKEVEKAVSMIEADVIAIHFNPAQELFQPEGEPEYPMAILEKLRDISKSLSVPIIIKETGTGISMEVASLMSSFGFKNFDVSGQGGTSWVAVEMVRDKAMGNWKAKSASLFANWGVPTGASIVETRYSVPEAFIVGSGGIRNGLDVAKAIALGADVAGMANPVLKRAMEGKDSLREFFKRTIFELKSAMMLTGSKDVESLKRTSVVIWKGLKEWMESRGISLSTYEKLRKRER</sequence>
<dbReference type="EMBL" id="JZWS03000002">
    <property type="protein sequence ID" value="MEW9491026.1"/>
    <property type="molecule type" value="Genomic_DNA"/>
</dbReference>
<keyword evidence="1" id="KW-0413">Isomerase</keyword>
<evidence type="ECO:0000313" key="1">
    <source>
        <dbReference type="EMBL" id="MEW9491026.1"/>
    </source>
</evidence>
<accession>A0ACC6TMB7</accession>
<dbReference type="EC" id="5.3.3.2" evidence="1"/>
<gene>
    <name evidence="1" type="primary">fni</name>
    <name evidence="1" type="ORF">TQ35_0002330</name>
</gene>